<accession>A0A6B0UU17</accession>
<evidence type="ECO:0000313" key="1">
    <source>
        <dbReference type="EMBL" id="MXU93021.1"/>
    </source>
</evidence>
<name>A0A6B0UU17_IXORI</name>
<proteinExistence type="predicted"/>
<organism evidence="1">
    <name type="scientific">Ixodes ricinus</name>
    <name type="common">Common tick</name>
    <name type="synonym">Acarus ricinus</name>
    <dbReference type="NCBI Taxonomy" id="34613"/>
    <lineage>
        <taxon>Eukaryota</taxon>
        <taxon>Metazoa</taxon>
        <taxon>Ecdysozoa</taxon>
        <taxon>Arthropoda</taxon>
        <taxon>Chelicerata</taxon>
        <taxon>Arachnida</taxon>
        <taxon>Acari</taxon>
        <taxon>Parasitiformes</taxon>
        <taxon>Ixodida</taxon>
        <taxon>Ixodoidea</taxon>
        <taxon>Ixodidae</taxon>
        <taxon>Ixodinae</taxon>
        <taxon>Ixodes</taxon>
    </lineage>
</organism>
<reference evidence="1" key="1">
    <citation type="submission" date="2019-12" db="EMBL/GenBank/DDBJ databases">
        <title>An insight into the sialome of adult female Ixodes ricinus ticks feeding for 6 days.</title>
        <authorList>
            <person name="Perner J."/>
            <person name="Ribeiro J.M.C."/>
        </authorList>
    </citation>
    <scope>NUCLEOTIDE SEQUENCE</scope>
    <source>
        <strain evidence="1">Semi-engorged</strain>
        <tissue evidence="1">Salivary glands</tissue>
    </source>
</reference>
<protein>
    <submittedName>
        <fullName evidence="1">Putative secreted protein</fullName>
    </submittedName>
</protein>
<dbReference type="EMBL" id="GIFC01010938">
    <property type="protein sequence ID" value="MXU93021.1"/>
    <property type="molecule type" value="Transcribed_RNA"/>
</dbReference>
<dbReference type="AlphaFoldDB" id="A0A6B0UU17"/>
<sequence length="140" mass="15018">MPSELQRMNTLTPSGLGLFLTNCLAATLPVKGTICSSMLFLSHGGSIRHRSLIATSSGLTFQSLSFGERGDDNSPMCRAERSLKNRFTLVASETTGIWVAGCQYNLILGNFSVPIIIRIPRNVLISSGVVTRMAPVVSST</sequence>